<reference evidence="1" key="1">
    <citation type="submission" date="2020-06" db="EMBL/GenBank/DDBJ databases">
        <authorList>
            <consortium name="Plant Systems Biology data submission"/>
        </authorList>
    </citation>
    <scope>NUCLEOTIDE SEQUENCE</scope>
    <source>
        <strain evidence="1">D6</strain>
    </source>
</reference>
<protein>
    <submittedName>
        <fullName evidence="1">Uncharacterized protein</fullName>
    </submittedName>
</protein>
<sequence length="217" mass="25143">MTDAPSSQVAMLSILPWVEVFKFLSLKDVTRCFMVSKDNNPWKTINPGDTATTGPTQANVFPAIMELLGRTVPGRAILHCLQKSHEILVPKHLHLVNLIRCDGIYNVNKVMYYRFFPDGRVFETLMSSPRSEESVKSLFRTEDYLNLGGFQRMGTYQCELVASSDWMMKVCLSLPILWPRERQGKTREFKGWLGRDGCFRIRFTDRMDYHECMFLQL</sequence>
<evidence type="ECO:0000313" key="1">
    <source>
        <dbReference type="EMBL" id="CAB9518770.1"/>
    </source>
</evidence>
<name>A0A9N8HN66_9STRA</name>
<keyword evidence="2" id="KW-1185">Reference proteome</keyword>
<accession>A0A9N8HN66</accession>
<organism evidence="1 2">
    <name type="scientific">Seminavis robusta</name>
    <dbReference type="NCBI Taxonomy" id="568900"/>
    <lineage>
        <taxon>Eukaryota</taxon>
        <taxon>Sar</taxon>
        <taxon>Stramenopiles</taxon>
        <taxon>Ochrophyta</taxon>
        <taxon>Bacillariophyta</taxon>
        <taxon>Bacillariophyceae</taxon>
        <taxon>Bacillariophycidae</taxon>
        <taxon>Naviculales</taxon>
        <taxon>Naviculaceae</taxon>
        <taxon>Seminavis</taxon>
    </lineage>
</organism>
<dbReference type="AlphaFoldDB" id="A0A9N8HN66"/>
<proteinExistence type="predicted"/>
<comment type="caution">
    <text evidence="1">The sequence shown here is derived from an EMBL/GenBank/DDBJ whole genome shotgun (WGS) entry which is preliminary data.</text>
</comment>
<dbReference type="EMBL" id="CAICTM010000960">
    <property type="protein sequence ID" value="CAB9518770.1"/>
    <property type="molecule type" value="Genomic_DNA"/>
</dbReference>
<evidence type="ECO:0000313" key="2">
    <source>
        <dbReference type="Proteomes" id="UP001153069"/>
    </source>
</evidence>
<dbReference type="Proteomes" id="UP001153069">
    <property type="component" value="Unassembled WGS sequence"/>
</dbReference>
<gene>
    <name evidence="1" type="ORF">SEMRO_962_G225150.1</name>
</gene>